<dbReference type="EMBL" id="VSSQ01066364">
    <property type="protein sequence ID" value="MPN18924.1"/>
    <property type="molecule type" value="Genomic_DNA"/>
</dbReference>
<dbReference type="InterPro" id="IPR036421">
    <property type="entry name" value="Fe_dep_repressor_sf"/>
</dbReference>
<reference evidence="2" key="1">
    <citation type="submission" date="2019-08" db="EMBL/GenBank/DDBJ databases">
        <authorList>
            <person name="Kucharzyk K."/>
            <person name="Murdoch R.W."/>
            <person name="Higgins S."/>
            <person name="Loffler F."/>
        </authorList>
    </citation>
    <scope>NUCLEOTIDE SEQUENCE</scope>
</reference>
<accession>A0A645G463</accession>
<dbReference type="InterPro" id="IPR001367">
    <property type="entry name" value="Fe_dep_repressor"/>
</dbReference>
<dbReference type="Pfam" id="PF02742">
    <property type="entry name" value="Fe_dep_repr_C"/>
    <property type="match status" value="1"/>
</dbReference>
<feature type="domain" description="Iron dependent repressor metal binding and dimerisation" evidence="1">
    <location>
        <begin position="4"/>
        <end position="36"/>
    </location>
</feature>
<proteinExistence type="predicted"/>
<evidence type="ECO:0000313" key="2">
    <source>
        <dbReference type="EMBL" id="MPN18924.1"/>
    </source>
</evidence>
<dbReference type="SUPFAM" id="SSF47979">
    <property type="entry name" value="Iron-dependent repressor protein, dimerization domain"/>
    <property type="match status" value="1"/>
</dbReference>
<gene>
    <name evidence="2" type="ORF">SDC9_166289</name>
</gene>
<dbReference type="GO" id="GO:0046914">
    <property type="term" value="F:transition metal ion binding"/>
    <property type="evidence" value="ECO:0007669"/>
    <property type="project" value="InterPro"/>
</dbReference>
<organism evidence="2">
    <name type="scientific">bioreactor metagenome</name>
    <dbReference type="NCBI Taxonomy" id="1076179"/>
    <lineage>
        <taxon>unclassified sequences</taxon>
        <taxon>metagenomes</taxon>
        <taxon>ecological metagenomes</taxon>
    </lineage>
</organism>
<dbReference type="AlphaFoldDB" id="A0A645G463"/>
<dbReference type="Gene3D" id="1.10.60.10">
    <property type="entry name" value="Iron dependent repressor, metal binding and dimerisation domain"/>
    <property type="match status" value="1"/>
</dbReference>
<comment type="caution">
    <text evidence="2">The sequence shown here is derived from an EMBL/GenBank/DDBJ whole genome shotgun (WGS) entry which is preliminary data.</text>
</comment>
<protein>
    <recommendedName>
        <fullName evidence="1">Iron dependent repressor metal binding and dimerisation domain-containing protein</fullName>
    </recommendedName>
</protein>
<name>A0A645G463_9ZZZZ</name>
<dbReference type="GO" id="GO:0046983">
    <property type="term" value="F:protein dimerization activity"/>
    <property type="evidence" value="ECO:0007669"/>
    <property type="project" value="InterPro"/>
</dbReference>
<sequence length="39" mass="4481">MLIKLGVDKDVALEDACRIEHDISDESFQKIKDKYGTKK</sequence>
<evidence type="ECO:0000259" key="1">
    <source>
        <dbReference type="Pfam" id="PF02742"/>
    </source>
</evidence>